<keyword evidence="1" id="KW-0472">Membrane</keyword>
<keyword evidence="1" id="KW-0812">Transmembrane</keyword>
<dbReference type="EMBL" id="CP015106">
    <property type="protein sequence ID" value="ASJ13674.1"/>
    <property type="molecule type" value="Genomic_DNA"/>
</dbReference>
<accession>A0A2Z2MW71</accession>
<proteinExistence type="predicted"/>
<feature type="transmembrane region" description="Helical" evidence="1">
    <location>
        <begin position="12"/>
        <end position="43"/>
    </location>
</feature>
<evidence type="ECO:0000313" key="2">
    <source>
        <dbReference type="EMBL" id="ASJ13674.1"/>
    </source>
</evidence>
<dbReference type="RefSeq" id="WP_088865903.1">
    <property type="nucleotide sequence ID" value="NZ_CP015106.1"/>
</dbReference>
<dbReference type="KEGG" id="trl:A3L10_00460"/>
<dbReference type="GeneID" id="33327273"/>
<dbReference type="Proteomes" id="UP000250085">
    <property type="component" value="Chromosome"/>
</dbReference>
<dbReference type="AlphaFoldDB" id="A0A2Z2MW71"/>
<organism evidence="2 3">
    <name type="scientific">Thermococcus radiotolerans</name>
    <dbReference type="NCBI Taxonomy" id="187880"/>
    <lineage>
        <taxon>Archaea</taxon>
        <taxon>Methanobacteriati</taxon>
        <taxon>Methanobacteriota</taxon>
        <taxon>Thermococci</taxon>
        <taxon>Thermococcales</taxon>
        <taxon>Thermococcaceae</taxon>
        <taxon>Thermococcus</taxon>
    </lineage>
</organism>
<dbReference type="OrthoDB" id="99043at2157"/>
<reference evidence="2 3" key="1">
    <citation type="submission" date="2016-04" db="EMBL/GenBank/DDBJ databases">
        <title>Complete genome sequence of Thermococcus radiotolerans type strain EJ2.</title>
        <authorList>
            <person name="Oger P.M."/>
        </authorList>
    </citation>
    <scope>NUCLEOTIDE SEQUENCE [LARGE SCALE GENOMIC DNA]</scope>
    <source>
        <strain evidence="2 3">EJ2</strain>
    </source>
</reference>
<sequence length="74" mass="8518">MVDVSTKGFMIIVFSILIVIYPVGWFFVFMTALLFAAVGWTVIGIANEIDGLRSEMWKLRHEIKALRKELRTVE</sequence>
<keyword evidence="3" id="KW-1185">Reference proteome</keyword>
<gene>
    <name evidence="2" type="ORF">A3L10_00460</name>
</gene>
<keyword evidence="1" id="KW-1133">Transmembrane helix</keyword>
<name>A0A2Z2MW71_9EURY</name>
<evidence type="ECO:0000256" key="1">
    <source>
        <dbReference type="SAM" id="Phobius"/>
    </source>
</evidence>
<protein>
    <submittedName>
        <fullName evidence="2">Uncharacterized protein</fullName>
    </submittedName>
</protein>
<evidence type="ECO:0000313" key="3">
    <source>
        <dbReference type="Proteomes" id="UP000250085"/>
    </source>
</evidence>